<proteinExistence type="predicted"/>
<evidence type="ECO:0000313" key="5">
    <source>
        <dbReference type="EMBL" id="CAF4317773.1"/>
    </source>
</evidence>
<dbReference type="EMBL" id="CAJOBA010004191">
    <property type="protein sequence ID" value="CAF3705775.1"/>
    <property type="molecule type" value="Genomic_DNA"/>
</dbReference>
<evidence type="ECO:0000313" key="2">
    <source>
        <dbReference type="EMBL" id="CAF0928945.1"/>
    </source>
</evidence>
<dbReference type="EMBL" id="CAJOBC010084487">
    <property type="protein sequence ID" value="CAF4317773.1"/>
    <property type="molecule type" value="Genomic_DNA"/>
</dbReference>
<comment type="caution">
    <text evidence="3">The sequence shown here is derived from an EMBL/GenBank/DDBJ whole genome shotgun (WGS) entry which is preliminary data.</text>
</comment>
<name>A0A815NZD2_9BILA</name>
<reference evidence="3" key="1">
    <citation type="submission" date="2021-02" db="EMBL/GenBank/DDBJ databases">
        <authorList>
            <person name="Nowell W R."/>
        </authorList>
    </citation>
    <scope>NUCLEOTIDE SEQUENCE</scope>
</reference>
<evidence type="ECO:0000256" key="1">
    <source>
        <dbReference type="SAM" id="MobiDB-lite"/>
    </source>
</evidence>
<dbReference type="Proteomes" id="UP000663829">
    <property type="component" value="Unassembled WGS sequence"/>
</dbReference>
<feature type="compositionally biased region" description="Low complexity" evidence="1">
    <location>
        <begin position="55"/>
        <end position="66"/>
    </location>
</feature>
<dbReference type="Proteomes" id="UP000677228">
    <property type="component" value="Unassembled WGS sequence"/>
</dbReference>
<organism evidence="3 6">
    <name type="scientific">Didymodactylos carnosus</name>
    <dbReference type="NCBI Taxonomy" id="1234261"/>
    <lineage>
        <taxon>Eukaryota</taxon>
        <taxon>Metazoa</taxon>
        <taxon>Spiralia</taxon>
        <taxon>Gnathifera</taxon>
        <taxon>Rotifera</taxon>
        <taxon>Eurotatoria</taxon>
        <taxon>Bdelloidea</taxon>
        <taxon>Philodinida</taxon>
        <taxon>Philodinidae</taxon>
        <taxon>Didymodactylos</taxon>
    </lineage>
</organism>
<dbReference type="Proteomes" id="UP000681722">
    <property type="component" value="Unassembled WGS sequence"/>
</dbReference>
<gene>
    <name evidence="3" type="ORF">GPM918_LOCUS34405</name>
    <name evidence="2" type="ORF">OVA965_LOCUS11042</name>
    <name evidence="5" type="ORF">SRO942_LOCUS35102</name>
    <name evidence="4" type="ORF">TMI583_LOCUS11038</name>
</gene>
<dbReference type="OrthoDB" id="10049150at2759"/>
<accession>A0A815NZD2</accession>
<evidence type="ECO:0000313" key="6">
    <source>
        <dbReference type="Proteomes" id="UP000663829"/>
    </source>
</evidence>
<protein>
    <submittedName>
        <fullName evidence="3">Uncharacterized protein</fullName>
    </submittedName>
</protein>
<dbReference type="Proteomes" id="UP000682733">
    <property type="component" value="Unassembled WGS sequence"/>
</dbReference>
<feature type="region of interest" description="Disordered" evidence="1">
    <location>
        <begin position="53"/>
        <end position="111"/>
    </location>
</feature>
<evidence type="ECO:0000313" key="4">
    <source>
        <dbReference type="EMBL" id="CAF3705775.1"/>
    </source>
</evidence>
<keyword evidence="6" id="KW-1185">Reference proteome</keyword>
<evidence type="ECO:0000313" key="3">
    <source>
        <dbReference type="EMBL" id="CAF1442023.1"/>
    </source>
</evidence>
<sequence length="228" mass="25084">MKDKTPTVLQSGLVYKATCPLCGEFYVGKTYRHFCTRMDEHLRDQQKVIENSQPVAVSSSSSATSTNGVGLKSSLSGKITKRNAKTSTDSSSVSIQIGDRRPGTRSQSGSLPLTTGQFDLTEVEKTCNTLCNLKEKSVCTAKSAISKHYLTTGHVFTSNDFEIVLREKHRYKLLVKESLVIRTISPVLNGTDRSVPLYVYSNGIQSVLWARKNIARKGSGLDSLNNEK</sequence>
<dbReference type="AlphaFoldDB" id="A0A815NZD2"/>
<dbReference type="EMBL" id="CAJNOQ010019046">
    <property type="protein sequence ID" value="CAF1442023.1"/>
    <property type="molecule type" value="Genomic_DNA"/>
</dbReference>
<dbReference type="EMBL" id="CAJNOK010004189">
    <property type="protein sequence ID" value="CAF0928945.1"/>
    <property type="molecule type" value="Genomic_DNA"/>
</dbReference>
<feature type="compositionally biased region" description="Polar residues" evidence="1">
    <location>
        <begin position="85"/>
        <end position="95"/>
    </location>
</feature>